<sequence length="722" mass="83015">MSQSTSGKKKRTQQEAESHQDANLDEQIDYFTSENSNKKNRNHVELSLALSKVESVAKEQGLTSEQLITLLDVSASGKFPVSTSSKLIKCLLPSRYIPEEAAIKCTSWICSGTPARELQVFLLKWMVLTFELLGRSEKLHALYGVIFNFIENDSLCPHACHLLYKLTRKDDVLPFRVNRLLKLQKKVGSQSYIIGLLSLYKVYQPHLVVLSVPASKRIFFRVIERNWMVEIRKARERSLPEEGRTGATLHTVNQNTGVTQISKKRKRDVIPSAVTAAVTGERLTDLSLVGSQLSSIPSEQIKSFEELLNSVDRLELPGQIASVLKSVVLQHAVACYQEDQISQRLGFWLYETLHEEILDQPFSSNKARGERCLKLVINFTEFLQEGIPACENFLVRYLHTWNGSDYRPYILRLISRFRLYDFPKLNDLILEPLRKLFFCSSVFCKCQMIHTFTMMLKNFVTVEIPRYQAERGKGEGSQTSSEGDKFNISMFTISQEEFDFYGTVEKFIQFVDKLITVAVMAESDHALLFHYLLTFYELVSELRCKYNTPFVCIPSAGIVYRALLSSNCVQISRMCNIVCSYRREFSSWKEASKTADVWQGTRDLIAPFNQYILDFSNILWRNKAFKKDQVVHEPFLSVIPSEVIDRTKVDGPNDGLSVLRHIALVGYAYQFLKETQPKNKKLHPNLIQPKNRDLYLEFLQRHRLEGVLAFINTYIKRTSTKR</sequence>
<dbReference type="GO" id="GO:0005634">
    <property type="term" value="C:nucleus"/>
    <property type="evidence" value="ECO:0007669"/>
    <property type="project" value="UniProtKB-SubCell"/>
</dbReference>
<dbReference type="Proteomes" id="UP001152320">
    <property type="component" value="Chromosome 13"/>
</dbReference>
<comment type="subcellular location">
    <subcellularLocation>
        <location evidence="2">Chromosome</location>
        <location evidence="2">Centromere</location>
    </subcellularLocation>
    <subcellularLocation>
        <location evidence="1">Nucleus</location>
    </subcellularLocation>
</comment>
<evidence type="ECO:0000313" key="8">
    <source>
        <dbReference type="EMBL" id="KAJ8030702.1"/>
    </source>
</evidence>
<accession>A0A9Q1H0N5</accession>
<dbReference type="OrthoDB" id="6347512at2759"/>
<evidence type="ECO:0000313" key="9">
    <source>
        <dbReference type="Proteomes" id="UP001152320"/>
    </source>
</evidence>
<evidence type="ECO:0000256" key="5">
    <source>
        <dbReference type="ARBA" id="ARBA00023242"/>
    </source>
</evidence>
<dbReference type="InterPro" id="IPR012485">
    <property type="entry name" value="CENP-I"/>
</dbReference>
<dbReference type="CDD" id="cd22647">
    <property type="entry name" value="CTF3_NTD_HEAT"/>
    <property type="match status" value="1"/>
</dbReference>
<feature type="region of interest" description="Disordered" evidence="7">
    <location>
        <begin position="1"/>
        <end position="27"/>
    </location>
</feature>
<dbReference type="PANTHER" id="PTHR48208:SF2">
    <property type="entry name" value="CENTROMERE PROTEIN I"/>
    <property type="match status" value="1"/>
</dbReference>
<evidence type="ECO:0000256" key="3">
    <source>
        <dbReference type="ARBA" id="ARBA00005470"/>
    </source>
</evidence>
<dbReference type="PANTHER" id="PTHR48208">
    <property type="entry name" value="CENTROMERE PROTEIN I"/>
    <property type="match status" value="1"/>
</dbReference>
<keyword evidence="6" id="KW-0137">Centromere</keyword>
<feature type="compositionally biased region" description="Basic and acidic residues" evidence="7">
    <location>
        <begin position="12"/>
        <end position="22"/>
    </location>
</feature>
<organism evidence="8 9">
    <name type="scientific">Holothuria leucospilota</name>
    <name type="common">Black long sea cucumber</name>
    <name type="synonym">Mertensiothuria leucospilota</name>
    <dbReference type="NCBI Taxonomy" id="206669"/>
    <lineage>
        <taxon>Eukaryota</taxon>
        <taxon>Metazoa</taxon>
        <taxon>Echinodermata</taxon>
        <taxon>Eleutherozoa</taxon>
        <taxon>Echinozoa</taxon>
        <taxon>Holothuroidea</taxon>
        <taxon>Aspidochirotacea</taxon>
        <taxon>Aspidochirotida</taxon>
        <taxon>Holothuriidae</taxon>
        <taxon>Holothuria</taxon>
    </lineage>
</organism>
<dbReference type="EMBL" id="JAIZAY010000013">
    <property type="protein sequence ID" value="KAJ8030702.1"/>
    <property type="molecule type" value="Genomic_DNA"/>
</dbReference>
<evidence type="ECO:0000256" key="2">
    <source>
        <dbReference type="ARBA" id="ARBA00004584"/>
    </source>
</evidence>
<comment type="similarity">
    <text evidence="3">Belongs to the CENP-I/CTF3 family.</text>
</comment>
<protein>
    <submittedName>
        <fullName evidence="8">Centromere protein I</fullName>
    </submittedName>
</protein>
<keyword evidence="4" id="KW-0158">Chromosome</keyword>
<dbReference type="GO" id="GO:0034080">
    <property type="term" value="P:CENP-A containing chromatin assembly"/>
    <property type="evidence" value="ECO:0007669"/>
    <property type="project" value="TreeGrafter"/>
</dbReference>
<proteinExistence type="inferred from homology"/>
<name>A0A9Q1H0N5_HOLLE</name>
<dbReference type="GO" id="GO:0000070">
    <property type="term" value="P:mitotic sister chromatid segregation"/>
    <property type="evidence" value="ECO:0007669"/>
    <property type="project" value="TreeGrafter"/>
</dbReference>
<dbReference type="AlphaFoldDB" id="A0A9Q1H0N5"/>
<gene>
    <name evidence="8" type="ORF">HOLleu_27186</name>
</gene>
<evidence type="ECO:0000256" key="1">
    <source>
        <dbReference type="ARBA" id="ARBA00004123"/>
    </source>
</evidence>
<keyword evidence="5" id="KW-0539">Nucleus</keyword>
<reference evidence="8" key="1">
    <citation type="submission" date="2021-10" db="EMBL/GenBank/DDBJ databases">
        <title>Tropical sea cucumber genome reveals ecological adaptation and Cuvierian tubules defense mechanism.</title>
        <authorList>
            <person name="Chen T."/>
        </authorList>
    </citation>
    <scope>NUCLEOTIDE SEQUENCE</scope>
    <source>
        <strain evidence="8">Nanhai2018</strain>
        <tissue evidence="8">Muscle</tissue>
    </source>
</reference>
<dbReference type="Pfam" id="PF07778">
    <property type="entry name" value="CENP-I"/>
    <property type="match status" value="1"/>
</dbReference>
<evidence type="ECO:0000256" key="7">
    <source>
        <dbReference type="SAM" id="MobiDB-lite"/>
    </source>
</evidence>
<comment type="caution">
    <text evidence="8">The sequence shown here is derived from an EMBL/GenBank/DDBJ whole genome shotgun (WGS) entry which is preliminary data.</text>
</comment>
<evidence type="ECO:0000256" key="4">
    <source>
        <dbReference type="ARBA" id="ARBA00022454"/>
    </source>
</evidence>
<dbReference type="GO" id="GO:0000939">
    <property type="term" value="C:inner kinetochore"/>
    <property type="evidence" value="ECO:0007669"/>
    <property type="project" value="TreeGrafter"/>
</dbReference>
<keyword evidence="9" id="KW-1185">Reference proteome</keyword>
<evidence type="ECO:0000256" key="6">
    <source>
        <dbReference type="ARBA" id="ARBA00023328"/>
    </source>
</evidence>